<dbReference type="AlphaFoldDB" id="A0ABD5YYQ7"/>
<reference evidence="1 2" key="1">
    <citation type="journal article" date="2019" name="Int. J. Syst. Evol. Microbiol.">
        <title>The Global Catalogue of Microorganisms (GCM) 10K type strain sequencing project: providing services to taxonomists for standard genome sequencing and annotation.</title>
        <authorList>
            <consortium name="The Broad Institute Genomics Platform"/>
            <consortium name="The Broad Institute Genome Sequencing Center for Infectious Disease"/>
            <person name="Wu L."/>
            <person name="Ma J."/>
        </authorList>
    </citation>
    <scope>NUCLEOTIDE SEQUENCE [LARGE SCALE GENOMIC DNA]</scope>
    <source>
        <strain evidence="1 2">RDMS1</strain>
    </source>
</reference>
<dbReference type="SUPFAM" id="SSF46785">
    <property type="entry name" value="Winged helix' DNA-binding domain"/>
    <property type="match status" value="1"/>
</dbReference>
<evidence type="ECO:0008006" key="3">
    <source>
        <dbReference type="Google" id="ProtNLM"/>
    </source>
</evidence>
<proteinExistence type="predicted"/>
<dbReference type="InterPro" id="IPR036390">
    <property type="entry name" value="WH_DNA-bd_sf"/>
</dbReference>
<organism evidence="1 2">
    <name type="scientific">Halocatena marina</name>
    <dbReference type="NCBI Taxonomy" id="2934937"/>
    <lineage>
        <taxon>Archaea</taxon>
        <taxon>Methanobacteriati</taxon>
        <taxon>Methanobacteriota</taxon>
        <taxon>Stenosarchaea group</taxon>
        <taxon>Halobacteria</taxon>
        <taxon>Halobacteriales</taxon>
        <taxon>Natronomonadaceae</taxon>
        <taxon>Halocatena</taxon>
    </lineage>
</organism>
<keyword evidence="2" id="KW-1185">Reference proteome</keyword>
<sequence length="90" mass="9582">MPSDHSSERQRSGRPTIDDPAVVRDWLIDIIEHNTGGPQPAAAHVPSIVGIAARASLDPGTVRSVLDTLVEEGVLERHTDSDGDVHVALT</sequence>
<protein>
    <recommendedName>
        <fullName evidence="3">MarR family transcriptional regulator</fullName>
    </recommendedName>
</protein>
<evidence type="ECO:0000313" key="1">
    <source>
        <dbReference type="EMBL" id="MFC7193208.1"/>
    </source>
</evidence>
<dbReference type="RefSeq" id="WP_390207044.1">
    <property type="nucleotide sequence ID" value="NZ_JBHSZC010000006.1"/>
</dbReference>
<dbReference type="InterPro" id="IPR036388">
    <property type="entry name" value="WH-like_DNA-bd_sf"/>
</dbReference>
<dbReference type="Proteomes" id="UP001596417">
    <property type="component" value="Unassembled WGS sequence"/>
</dbReference>
<comment type="caution">
    <text evidence="1">The sequence shown here is derived from an EMBL/GenBank/DDBJ whole genome shotgun (WGS) entry which is preliminary data.</text>
</comment>
<accession>A0ABD5YYQ7</accession>
<gene>
    <name evidence="1" type="ORF">ACFQL7_27760</name>
</gene>
<dbReference type="EMBL" id="JBHTAX010000007">
    <property type="protein sequence ID" value="MFC7193208.1"/>
    <property type="molecule type" value="Genomic_DNA"/>
</dbReference>
<evidence type="ECO:0000313" key="2">
    <source>
        <dbReference type="Proteomes" id="UP001596417"/>
    </source>
</evidence>
<name>A0ABD5YYQ7_9EURY</name>
<dbReference type="Gene3D" id="1.10.10.10">
    <property type="entry name" value="Winged helix-like DNA-binding domain superfamily/Winged helix DNA-binding domain"/>
    <property type="match status" value="1"/>
</dbReference>